<dbReference type="EMBL" id="KZ679133">
    <property type="protein sequence ID" value="PTB75746.1"/>
    <property type="molecule type" value="Genomic_DNA"/>
</dbReference>
<name>A0A2T4C2F1_TRILO</name>
<evidence type="ECO:0000313" key="1">
    <source>
        <dbReference type="EMBL" id="PTB75746.1"/>
    </source>
</evidence>
<protein>
    <submittedName>
        <fullName evidence="1">Uncharacterized protein</fullName>
    </submittedName>
</protein>
<proteinExistence type="predicted"/>
<keyword evidence="2" id="KW-1185">Reference proteome</keyword>
<accession>A0A2T4C2F1</accession>
<reference evidence="1 2" key="1">
    <citation type="submission" date="2016-07" db="EMBL/GenBank/DDBJ databases">
        <title>Multiple horizontal gene transfer events from other fungi enriched the ability of initially mycotrophic Trichoderma (Ascomycota) to feed on dead plant biomass.</title>
        <authorList>
            <consortium name="DOE Joint Genome Institute"/>
            <person name="Aerts A."/>
            <person name="Atanasova L."/>
            <person name="Chenthamara K."/>
            <person name="Zhang J."/>
            <person name="Grujic M."/>
            <person name="Henrissat B."/>
            <person name="Kuo A."/>
            <person name="Salamov A."/>
            <person name="Lipzen A."/>
            <person name="Labutti K."/>
            <person name="Barry K."/>
            <person name="Miao Y."/>
            <person name="Rahimi M.J."/>
            <person name="Shen Q."/>
            <person name="Grigoriev I.V."/>
            <person name="Kubicek C.P."/>
            <person name="Druzhinina I.S."/>
        </authorList>
    </citation>
    <scope>NUCLEOTIDE SEQUENCE [LARGE SCALE GENOMIC DNA]</scope>
    <source>
        <strain evidence="1 2">ATCC 18648</strain>
    </source>
</reference>
<sequence>MDGYTLHQLIVLSRTSGASVRLSQWTRMQQVPTTSTHAQTRPIPVASPLCCLIVRNPGSDTAATRISSSIVHCPIRSNPSSFPASRHSNILSQSIDQLTAENTSCKSSKRAPYTLPARRHVRSIQHIPWRHCPRRFSPHSVSHPPRR</sequence>
<dbReference type="Proteomes" id="UP000240760">
    <property type="component" value="Unassembled WGS sequence"/>
</dbReference>
<organism evidence="1 2">
    <name type="scientific">Trichoderma longibrachiatum ATCC 18648</name>
    <dbReference type="NCBI Taxonomy" id="983965"/>
    <lineage>
        <taxon>Eukaryota</taxon>
        <taxon>Fungi</taxon>
        <taxon>Dikarya</taxon>
        <taxon>Ascomycota</taxon>
        <taxon>Pezizomycotina</taxon>
        <taxon>Sordariomycetes</taxon>
        <taxon>Hypocreomycetidae</taxon>
        <taxon>Hypocreales</taxon>
        <taxon>Hypocreaceae</taxon>
        <taxon>Trichoderma</taxon>
    </lineage>
</organism>
<dbReference type="AlphaFoldDB" id="A0A2T4C2F1"/>
<evidence type="ECO:0000313" key="2">
    <source>
        <dbReference type="Proteomes" id="UP000240760"/>
    </source>
</evidence>
<gene>
    <name evidence="1" type="ORF">M440DRAFT_1260395</name>
</gene>